<evidence type="ECO:0000313" key="5">
    <source>
        <dbReference type="Proteomes" id="UP000308768"/>
    </source>
</evidence>
<dbReference type="GO" id="GO:0006351">
    <property type="term" value="P:DNA-templated transcription"/>
    <property type="evidence" value="ECO:0007669"/>
    <property type="project" value="InterPro"/>
</dbReference>
<dbReference type="STRING" id="331657.A0A4U0VW56"/>
<dbReference type="InterPro" id="IPR053181">
    <property type="entry name" value="EcdB-like_regulator"/>
</dbReference>
<dbReference type="EMBL" id="NAJN01002344">
    <property type="protein sequence ID" value="TKA53937.1"/>
    <property type="molecule type" value="Genomic_DNA"/>
</dbReference>
<dbReference type="InterPro" id="IPR007219">
    <property type="entry name" value="XnlR_reg_dom"/>
</dbReference>
<dbReference type="Pfam" id="PF04082">
    <property type="entry name" value="Fungal_trans"/>
    <property type="match status" value="1"/>
</dbReference>
<dbReference type="AlphaFoldDB" id="A0A4U0VW56"/>
<keyword evidence="1" id="KW-0539">Nucleus</keyword>
<reference evidence="4 5" key="1">
    <citation type="submission" date="2017-03" db="EMBL/GenBank/DDBJ databases">
        <title>Genomes of endolithic fungi from Antarctica.</title>
        <authorList>
            <person name="Coleine C."/>
            <person name="Masonjones S."/>
            <person name="Stajich J.E."/>
        </authorList>
    </citation>
    <scope>NUCLEOTIDE SEQUENCE [LARGE SCALE GENOMIC DNA]</scope>
    <source>
        <strain evidence="4 5">CCFEE 5187</strain>
    </source>
</reference>
<dbReference type="OrthoDB" id="6133115at2759"/>
<proteinExistence type="predicted"/>
<protein>
    <recommendedName>
        <fullName evidence="3">Xylanolytic transcriptional activator regulatory domain-containing protein</fullName>
    </recommendedName>
</protein>
<keyword evidence="5" id="KW-1185">Reference proteome</keyword>
<name>A0A4U0VW56_9PEZI</name>
<evidence type="ECO:0000313" key="4">
    <source>
        <dbReference type="EMBL" id="TKA53937.1"/>
    </source>
</evidence>
<evidence type="ECO:0000256" key="2">
    <source>
        <dbReference type="SAM" id="MobiDB-lite"/>
    </source>
</evidence>
<gene>
    <name evidence="4" type="ORF">B0A49_12116</name>
</gene>
<dbReference type="GO" id="GO:0008270">
    <property type="term" value="F:zinc ion binding"/>
    <property type="evidence" value="ECO:0007669"/>
    <property type="project" value="InterPro"/>
</dbReference>
<dbReference type="PANTHER" id="PTHR47785:SF6">
    <property type="entry name" value="ZN(II)2CYS6 TRANSCRIPTION FACTOR (EUROFUNG)"/>
    <property type="match status" value="1"/>
</dbReference>
<dbReference type="PANTHER" id="PTHR47785">
    <property type="entry name" value="ZN(II)2CYS6 TRANSCRIPTION FACTOR (EUROFUNG)-RELATED-RELATED"/>
    <property type="match status" value="1"/>
</dbReference>
<dbReference type="Proteomes" id="UP000308768">
    <property type="component" value="Unassembled WGS sequence"/>
</dbReference>
<dbReference type="GO" id="GO:0003677">
    <property type="term" value="F:DNA binding"/>
    <property type="evidence" value="ECO:0007669"/>
    <property type="project" value="InterPro"/>
</dbReference>
<feature type="compositionally biased region" description="Basic and acidic residues" evidence="2">
    <location>
        <begin position="36"/>
        <end position="48"/>
    </location>
</feature>
<feature type="domain" description="Xylanolytic transcriptional activator regulatory" evidence="3">
    <location>
        <begin position="157"/>
        <end position="439"/>
    </location>
</feature>
<evidence type="ECO:0000259" key="3">
    <source>
        <dbReference type="Pfam" id="PF04082"/>
    </source>
</evidence>
<sequence length="628" mass="71923">MGTGRTRPCQHVEPEWTRPELGHLALKPAVIPLNLPRERSAARDEQRRGTNRGADETLPSEIQKSYQHLTAAHKILLWPYIYIHLLNSGIKAADDLQFVLQDGTPWFIQQELSKHPNVLPYDVKVPSFSLPGPRDSTVSPRVTFPSLSYEHMHRYTNHYFNAFNVLYPILDREQFVSETLPTVTKTGFGDGDYPSVIALLVFALGKAAELGTYGEPINVENGIASGIRGGSLENPPGIEIFNEARRRIGFVMSQCNLENVQINLLQAIYYEACSRHLVRSSTERYESRLRNAGLLEIVSDRVHGLSGSCQVVRRHPCQPLDWNSHRGDLVKRAFWSCNLIENWYHLDLDLPQTGICEHEDNVPLPTFVGPYNTVENLSDEQSHFQYHFLAIIALRRLITRIHHTIFDASNTTAETSDDYGGPPVHMIKELARQLESWRNLLPHALQWSDSGKYDFPPFGSNSRRPTEPLFAPDQGEVPINHKYNLDTVTAQLRTRFYYARFMIYRPFVYKALHFAELMTADDVECTVLCIESACCWPLAMAPTKNKKRLVPYLFAWTQNFLGILLILRMSTENPCLRQICEERVNRDEMETAAGLMLDWIRDIRQVDGIAEWSWKILEPLYDKFQTGS</sequence>
<evidence type="ECO:0000256" key="1">
    <source>
        <dbReference type="ARBA" id="ARBA00023242"/>
    </source>
</evidence>
<feature type="region of interest" description="Disordered" evidence="2">
    <location>
        <begin position="36"/>
        <end position="59"/>
    </location>
</feature>
<dbReference type="CDD" id="cd12148">
    <property type="entry name" value="fungal_TF_MHR"/>
    <property type="match status" value="1"/>
</dbReference>
<organism evidence="4 5">
    <name type="scientific">Cryomyces minteri</name>
    <dbReference type="NCBI Taxonomy" id="331657"/>
    <lineage>
        <taxon>Eukaryota</taxon>
        <taxon>Fungi</taxon>
        <taxon>Dikarya</taxon>
        <taxon>Ascomycota</taxon>
        <taxon>Pezizomycotina</taxon>
        <taxon>Dothideomycetes</taxon>
        <taxon>Dothideomycetes incertae sedis</taxon>
        <taxon>Cryomyces</taxon>
    </lineage>
</organism>
<comment type="caution">
    <text evidence="4">The sequence shown here is derived from an EMBL/GenBank/DDBJ whole genome shotgun (WGS) entry which is preliminary data.</text>
</comment>
<accession>A0A4U0VW56</accession>